<evidence type="ECO:0000313" key="7">
    <source>
        <dbReference type="EMBL" id="GLC58470.1"/>
    </source>
</evidence>
<dbReference type="GO" id="GO:0032580">
    <property type="term" value="C:Golgi cisterna membrane"/>
    <property type="evidence" value="ECO:0007669"/>
    <property type="project" value="UniProtKB-SubCell"/>
</dbReference>
<name>A0A9W6F7B3_9CHLO</name>
<dbReference type="InterPro" id="IPR038577">
    <property type="entry name" value="GT10-like_C_sf"/>
</dbReference>
<reference evidence="7 8" key="1">
    <citation type="journal article" date="2023" name="Commun. Biol.">
        <title>Reorganization of the ancestral sex-determining regions during the evolution of trioecy in Pleodorina starrii.</title>
        <authorList>
            <person name="Takahashi K."/>
            <person name="Suzuki S."/>
            <person name="Kawai-Toyooka H."/>
            <person name="Yamamoto K."/>
            <person name="Hamaji T."/>
            <person name="Ootsuki R."/>
            <person name="Yamaguchi H."/>
            <person name="Kawachi M."/>
            <person name="Higashiyama T."/>
            <person name="Nozaki H."/>
        </authorList>
    </citation>
    <scope>NUCLEOTIDE SEQUENCE [LARGE SCALE GENOMIC DNA]</scope>
    <source>
        <strain evidence="7 8">NIES-4479</strain>
    </source>
</reference>
<feature type="domain" description="Fucosyltransferase C-terminal" evidence="6">
    <location>
        <begin position="198"/>
        <end position="381"/>
    </location>
</feature>
<dbReference type="SUPFAM" id="SSF53756">
    <property type="entry name" value="UDP-Glycosyltransferase/glycogen phosphorylase"/>
    <property type="match status" value="1"/>
</dbReference>
<protein>
    <recommendedName>
        <fullName evidence="5">Fucosyltransferase</fullName>
        <ecNumber evidence="5">2.4.1.-</ecNumber>
    </recommendedName>
</protein>
<dbReference type="InterPro" id="IPR055270">
    <property type="entry name" value="Glyco_tran_10_C"/>
</dbReference>
<dbReference type="Gene3D" id="3.40.50.11660">
    <property type="entry name" value="Glycosyl transferase family 10, C-terminal domain"/>
    <property type="match status" value="1"/>
</dbReference>
<dbReference type="InterPro" id="IPR001503">
    <property type="entry name" value="Glyco_trans_10"/>
</dbReference>
<keyword evidence="5" id="KW-0333">Golgi apparatus</keyword>
<evidence type="ECO:0000256" key="3">
    <source>
        <dbReference type="ARBA" id="ARBA00022676"/>
    </source>
</evidence>
<dbReference type="PANTHER" id="PTHR11929">
    <property type="entry name" value="ALPHA- 1,3 -FUCOSYLTRANSFERASE"/>
    <property type="match status" value="1"/>
</dbReference>
<comment type="subcellular location">
    <subcellularLocation>
        <location evidence="5">Golgi apparatus</location>
        <location evidence="5">Golgi stack membrane</location>
        <topology evidence="5">Single-pass type II membrane protein</topology>
    </subcellularLocation>
</comment>
<organism evidence="7 8">
    <name type="scientific">Pleodorina starrii</name>
    <dbReference type="NCBI Taxonomy" id="330485"/>
    <lineage>
        <taxon>Eukaryota</taxon>
        <taxon>Viridiplantae</taxon>
        <taxon>Chlorophyta</taxon>
        <taxon>core chlorophytes</taxon>
        <taxon>Chlorophyceae</taxon>
        <taxon>CS clade</taxon>
        <taxon>Chlamydomonadales</taxon>
        <taxon>Volvocaceae</taxon>
        <taxon>Pleodorina</taxon>
    </lineage>
</organism>
<comment type="caution">
    <text evidence="7">The sequence shown here is derived from an EMBL/GenBank/DDBJ whole genome shotgun (WGS) entry which is preliminary data.</text>
</comment>
<dbReference type="Proteomes" id="UP001165080">
    <property type="component" value="Unassembled WGS sequence"/>
</dbReference>
<evidence type="ECO:0000259" key="6">
    <source>
        <dbReference type="Pfam" id="PF00852"/>
    </source>
</evidence>
<dbReference type="OrthoDB" id="427096at2759"/>
<accession>A0A9W6F7B3</accession>
<comment type="similarity">
    <text evidence="2 5">Belongs to the glycosyltransferase 10 family.</text>
</comment>
<keyword evidence="5" id="KW-0812">Transmembrane</keyword>
<dbReference type="PANTHER" id="PTHR11929:SF194">
    <property type="entry name" value="ALPHA-(1,3)-FUCOSYLTRANSFERASE 10"/>
    <property type="match status" value="1"/>
</dbReference>
<dbReference type="Pfam" id="PF00852">
    <property type="entry name" value="Glyco_transf_10"/>
    <property type="match status" value="1"/>
</dbReference>
<keyword evidence="8" id="KW-1185">Reference proteome</keyword>
<dbReference type="EMBL" id="BRXU01000023">
    <property type="protein sequence ID" value="GLC58470.1"/>
    <property type="molecule type" value="Genomic_DNA"/>
</dbReference>
<gene>
    <name evidence="7" type="primary">PLEST005353</name>
    <name evidence="7" type="ORF">PLESTB_001364700</name>
</gene>
<dbReference type="AlphaFoldDB" id="A0A9W6F7B3"/>
<dbReference type="EC" id="2.4.1.-" evidence="5"/>
<evidence type="ECO:0000256" key="2">
    <source>
        <dbReference type="ARBA" id="ARBA00008919"/>
    </source>
</evidence>
<keyword evidence="5" id="KW-0472">Membrane</keyword>
<keyword evidence="3 5" id="KW-0328">Glycosyltransferase</keyword>
<feature type="transmembrane region" description="Helical" evidence="5">
    <location>
        <begin position="6"/>
        <end position="23"/>
    </location>
</feature>
<evidence type="ECO:0000256" key="5">
    <source>
        <dbReference type="RuleBase" id="RU003832"/>
    </source>
</evidence>
<evidence type="ECO:0000256" key="1">
    <source>
        <dbReference type="ARBA" id="ARBA00004922"/>
    </source>
</evidence>
<sequence length="400" mass="45456">MKNINNLGLFVGVFLGTVGFLNFREHIQQANRIQIKYDGSTAAVLGRAGGPGDAQRQKAGEDLEVYHFKPVEDVNIGVQTGHFFGSDFEGLQPNCTIGNTVINCRYGAAIDPATADALWYHIPSMGGESKMDKRHPKQLFIGMSMESSEYYPALDNKDFMKFFDIESSYRTCSQVPVFYFDYNAQQVAALFKPPRSFEEKKTALAYVNSNCGAKSGRSEIMKKVIGMKNQIVPTHSWGHCDRNMPVSDHSFDKVELIRGYKFCVAMENSITKDYITEKLWQALEAGCVPVYLGPHNVGEFLPDPEAIIDYSKLGSPEALMTELERLANDKAAYEAKLAWKYRKWEELSPSFLAMTERSHVRQPHSRCQLCRVVLKHRYRPQNFTTCLFNETWTQDYPVKR</sequence>
<keyword evidence="5" id="KW-1133">Transmembrane helix</keyword>
<proteinExistence type="inferred from homology"/>
<evidence type="ECO:0000313" key="8">
    <source>
        <dbReference type="Proteomes" id="UP001165080"/>
    </source>
</evidence>
<dbReference type="GO" id="GO:0046920">
    <property type="term" value="F:alpha-(1-&gt;3)-fucosyltransferase activity"/>
    <property type="evidence" value="ECO:0007669"/>
    <property type="project" value="TreeGrafter"/>
</dbReference>
<evidence type="ECO:0000256" key="4">
    <source>
        <dbReference type="ARBA" id="ARBA00022679"/>
    </source>
</evidence>
<comment type="pathway">
    <text evidence="1">Protein modification; protein glycosylation.</text>
</comment>
<keyword evidence="4 5" id="KW-0808">Transferase</keyword>